<feature type="binding site" evidence="6">
    <location>
        <position position="309"/>
    </location>
    <ligand>
        <name>NAD(+)</name>
        <dbReference type="ChEBI" id="CHEBI:57540"/>
    </ligand>
</feature>
<accession>A0A1B7VUU3</accession>
<evidence type="ECO:0000313" key="9">
    <source>
        <dbReference type="Proteomes" id="UP000092382"/>
    </source>
</evidence>
<feature type="active site" description="Proton acceptor" evidence="6">
    <location>
        <position position="328"/>
    </location>
</feature>
<dbReference type="PATRIC" id="fig|1710894.3.peg.805"/>
<sequence length="475" mass="54972">MTINPQLNDEVKSIAEQYSGEVLAADYFRYNVQQTKLELTISQRRKPDIFEEFVLQSAIDMNNPSTDVEEIANMLCIDPKLIKKTTEKLANYGSLAIDSDDKINVDPSAQELFTKSCLILEPISTKDAYYIDDPFVESKINKKVVANIPQSLLSLNDYQDNLLEINDKYKEVESLVLSEIKDIIDYSDLQITDTQEVTRFQVIDNRIEGSKKVSIFVIQTNKIQFLIEEQELKYLSDTLTQLSEEGKLDWQDLFSQRQTTTLYPSALIRSDTTEAQGIKSFVEERGIEYLVHFTSIENLSGICRERAILSLTKLRELNCPYNQIDNERIDRQLQYIFCSVTYYNFLYHYLISSKSSCWVLLHIRTDYMWKNKTQFCTTNAATDGGAHLGRGLDKLQNLFAPQVFARRGIQTRFNKPENLPTNIQAEVLVYESISLEDVIKIVVKNRRDVEQVRGTGWEGEIEIRPDLFQPRFDWI</sequence>
<dbReference type="GO" id="GO:0003677">
    <property type="term" value="F:DNA binding"/>
    <property type="evidence" value="ECO:0007669"/>
    <property type="project" value="UniProtKB-UniRule"/>
</dbReference>
<keyword evidence="2 6" id="KW-0328">Glycosyltransferase</keyword>
<feature type="binding site" evidence="6">
    <location>
        <begin position="292"/>
        <end position="294"/>
    </location>
    <ligand>
        <name>NAD(+)</name>
        <dbReference type="ChEBI" id="CHEBI:57540"/>
    </ligand>
</feature>
<keyword evidence="3 6" id="KW-0808">Transferase</keyword>
<evidence type="ECO:0000256" key="5">
    <source>
        <dbReference type="ARBA" id="ARBA00023125"/>
    </source>
</evidence>
<name>A0A1B7VUU3_APHFL</name>
<keyword evidence="5 6" id="KW-0238">DNA-binding</keyword>
<protein>
    <recommendedName>
        <fullName evidence="7">DarT domain-containing protein</fullName>
    </recommendedName>
</protein>
<evidence type="ECO:0000256" key="2">
    <source>
        <dbReference type="ARBA" id="ARBA00022676"/>
    </source>
</evidence>
<comment type="caution">
    <text evidence="8">The sequence shown here is derived from an EMBL/GenBank/DDBJ whole genome shotgun (WGS) entry which is preliminary data.</text>
</comment>
<dbReference type="EMBL" id="LJOY01000047">
    <property type="protein sequence ID" value="OBQ24735.1"/>
    <property type="molecule type" value="Genomic_DNA"/>
</dbReference>
<dbReference type="InterPro" id="IPR029494">
    <property type="entry name" value="DarT"/>
</dbReference>
<comment type="similarity">
    <text evidence="6">Belongs to the DarT ADP-ribosyltransferase family.</text>
</comment>
<dbReference type="Pfam" id="PF14487">
    <property type="entry name" value="DarT"/>
    <property type="match status" value="1"/>
</dbReference>
<proteinExistence type="inferred from homology"/>
<evidence type="ECO:0000256" key="4">
    <source>
        <dbReference type="ARBA" id="ARBA00022695"/>
    </source>
</evidence>
<dbReference type="GO" id="GO:0016779">
    <property type="term" value="F:nucleotidyltransferase activity"/>
    <property type="evidence" value="ECO:0007669"/>
    <property type="project" value="UniProtKB-UniRule"/>
</dbReference>
<reference evidence="8 9" key="1">
    <citation type="submission" date="2015-09" db="EMBL/GenBank/DDBJ databases">
        <title>Whole genome shotgun sequence assembly of Aphanizomenon flos-aquae UKL13.</title>
        <authorList>
            <person name="Driscoll C."/>
        </authorList>
    </citation>
    <scope>NUCLEOTIDE SEQUENCE [LARGE SCALE GENOMIC DNA]</scope>
    <source>
        <strain evidence="8">MDT13</strain>
    </source>
</reference>
<dbReference type="Proteomes" id="UP000092382">
    <property type="component" value="Unassembled WGS sequence"/>
</dbReference>
<evidence type="ECO:0000256" key="6">
    <source>
        <dbReference type="PROSITE-ProRule" id="PRU01362"/>
    </source>
</evidence>
<dbReference type="GO" id="GO:0016757">
    <property type="term" value="F:glycosyltransferase activity"/>
    <property type="evidence" value="ECO:0007669"/>
    <property type="project" value="UniProtKB-UniRule"/>
</dbReference>
<gene>
    <name evidence="8" type="ORF">AN481_13735</name>
</gene>
<feature type="binding site" evidence="6">
    <location>
        <position position="301"/>
    </location>
    <ligand>
        <name>NAD(+)</name>
        <dbReference type="ChEBI" id="CHEBI:57540"/>
    </ligand>
</feature>
<evidence type="ECO:0000259" key="7">
    <source>
        <dbReference type="PROSITE" id="PS52018"/>
    </source>
</evidence>
<dbReference type="PROSITE" id="PS52018">
    <property type="entry name" value="DART"/>
    <property type="match status" value="1"/>
</dbReference>
<keyword evidence="1 6" id="KW-1277">Toxin-antitoxin system</keyword>
<evidence type="ECO:0000256" key="1">
    <source>
        <dbReference type="ARBA" id="ARBA00022649"/>
    </source>
</evidence>
<feature type="binding site" evidence="6">
    <location>
        <position position="328"/>
    </location>
    <ligand>
        <name>NAD(+)</name>
        <dbReference type="ChEBI" id="CHEBI:57540"/>
    </ligand>
</feature>
<comment type="catalytic activity">
    <reaction evidence="6">
        <text>a thymidine in DNA + NAD(+) = an N-(ADP-alpha-D-ribosyl)-thymidine in DNA + nicotinamide + H(+)</text>
        <dbReference type="Rhea" id="RHEA:71651"/>
        <dbReference type="Rhea" id="RHEA-COMP:13556"/>
        <dbReference type="Rhea" id="RHEA-COMP:18051"/>
        <dbReference type="ChEBI" id="CHEBI:15378"/>
        <dbReference type="ChEBI" id="CHEBI:17154"/>
        <dbReference type="ChEBI" id="CHEBI:57540"/>
        <dbReference type="ChEBI" id="CHEBI:137386"/>
        <dbReference type="ChEBI" id="CHEBI:191199"/>
    </reaction>
</comment>
<organism evidence="8 9">
    <name type="scientific">Aphanizomenon flos-aquae LD13</name>
    <dbReference type="NCBI Taxonomy" id="1710894"/>
    <lineage>
        <taxon>Bacteria</taxon>
        <taxon>Bacillati</taxon>
        <taxon>Cyanobacteriota</taxon>
        <taxon>Cyanophyceae</taxon>
        <taxon>Nostocales</taxon>
        <taxon>Aphanizomenonaceae</taxon>
        <taxon>Aphanizomenon</taxon>
    </lineage>
</organism>
<evidence type="ECO:0000313" key="8">
    <source>
        <dbReference type="EMBL" id="OBQ24735.1"/>
    </source>
</evidence>
<feature type="active site" evidence="6">
    <location>
        <position position="426"/>
    </location>
</feature>
<keyword evidence="4 6" id="KW-0548">Nucleotidyltransferase</keyword>
<evidence type="ECO:0000256" key="3">
    <source>
        <dbReference type="ARBA" id="ARBA00022679"/>
    </source>
</evidence>
<dbReference type="STRING" id="1803587.GCA_001593825_01008"/>
<feature type="domain" description="DarT" evidence="7">
    <location>
        <begin position="288"/>
        <end position="475"/>
    </location>
</feature>
<dbReference type="AlphaFoldDB" id="A0A1B7VUU3"/>